<dbReference type="GO" id="GO:0030416">
    <property type="term" value="P:methylamine metabolic process"/>
    <property type="evidence" value="ECO:0007669"/>
    <property type="project" value="InterPro"/>
</dbReference>
<protein>
    <recommendedName>
        <fullName evidence="4">Methylamine utilization protein MauE</fullName>
    </recommendedName>
</protein>
<keyword evidence="6 9" id="KW-1133">Transmembrane helix</keyword>
<dbReference type="Pfam" id="PF07291">
    <property type="entry name" value="MauE"/>
    <property type="match status" value="1"/>
</dbReference>
<name>A0A1H8D0L1_9RHOB</name>
<feature type="transmembrane region" description="Helical" evidence="9">
    <location>
        <begin position="251"/>
        <end position="274"/>
    </location>
</feature>
<dbReference type="AlphaFoldDB" id="A0A1H8D0L1"/>
<dbReference type="EMBL" id="FOCM01000002">
    <property type="protein sequence ID" value="SEN00214.1"/>
    <property type="molecule type" value="Genomic_DNA"/>
</dbReference>
<dbReference type="InterPro" id="IPR002109">
    <property type="entry name" value="Glutaredoxin"/>
</dbReference>
<comment type="function">
    <text evidence="1">May be specifically involved in the processing, transport, and/or maturation of the MADH beta-subunit.</text>
</comment>
<comment type="subcellular location">
    <subcellularLocation>
        <location evidence="2">Membrane</location>
        <topology evidence="2">Multi-pass membrane protein</topology>
    </subcellularLocation>
</comment>
<evidence type="ECO:0000256" key="5">
    <source>
        <dbReference type="ARBA" id="ARBA00022692"/>
    </source>
</evidence>
<evidence type="ECO:0000256" key="3">
    <source>
        <dbReference type="ARBA" id="ARBA00004856"/>
    </source>
</evidence>
<dbReference type="InterPro" id="IPR009908">
    <property type="entry name" value="Methylamine_util_MauE"/>
</dbReference>
<dbReference type="Proteomes" id="UP000199372">
    <property type="component" value="Unassembled WGS sequence"/>
</dbReference>
<evidence type="ECO:0000256" key="6">
    <source>
        <dbReference type="ARBA" id="ARBA00022989"/>
    </source>
</evidence>
<keyword evidence="7 9" id="KW-0472">Membrane</keyword>
<evidence type="ECO:0000313" key="13">
    <source>
        <dbReference type="Proteomes" id="UP000199372"/>
    </source>
</evidence>
<dbReference type="InterPro" id="IPR036249">
    <property type="entry name" value="Thioredoxin-like_sf"/>
</dbReference>
<evidence type="ECO:0000256" key="1">
    <source>
        <dbReference type="ARBA" id="ARBA00003475"/>
    </source>
</evidence>
<evidence type="ECO:0000259" key="11">
    <source>
        <dbReference type="Pfam" id="PF07291"/>
    </source>
</evidence>
<feature type="transmembrane region" description="Helical" evidence="9">
    <location>
        <begin position="145"/>
        <end position="169"/>
    </location>
</feature>
<feature type="compositionally biased region" description="Acidic residues" evidence="8">
    <location>
        <begin position="1"/>
        <end position="12"/>
    </location>
</feature>
<comment type="pathway">
    <text evidence="3">One-carbon metabolism; methylamine degradation.</text>
</comment>
<accession>A0A1H8D0L1</accession>
<dbReference type="Pfam" id="PF00462">
    <property type="entry name" value="Glutaredoxin"/>
    <property type="match status" value="1"/>
</dbReference>
<feature type="transmembrane region" description="Helical" evidence="9">
    <location>
        <begin position="206"/>
        <end position="230"/>
    </location>
</feature>
<feature type="transmembrane region" description="Helical" evidence="9">
    <location>
        <begin position="114"/>
        <end position="133"/>
    </location>
</feature>
<keyword evidence="13" id="KW-1185">Reference proteome</keyword>
<evidence type="ECO:0000256" key="4">
    <source>
        <dbReference type="ARBA" id="ARBA00019078"/>
    </source>
</evidence>
<evidence type="ECO:0000256" key="8">
    <source>
        <dbReference type="SAM" id="MobiDB-lite"/>
    </source>
</evidence>
<dbReference type="Gene3D" id="3.40.30.10">
    <property type="entry name" value="Glutaredoxin"/>
    <property type="match status" value="1"/>
</dbReference>
<evidence type="ECO:0000256" key="7">
    <source>
        <dbReference type="ARBA" id="ARBA00023136"/>
    </source>
</evidence>
<keyword evidence="5 9" id="KW-0812">Transmembrane</keyword>
<dbReference type="GO" id="GO:0016020">
    <property type="term" value="C:membrane"/>
    <property type="evidence" value="ECO:0007669"/>
    <property type="project" value="UniProtKB-SubCell"/>
</dbReference>
<evidence type="ECO:0000259" key="10">
    <source>
        <dbReference type="Pfam" id="PF00462"/>
    </source>
</evidence>
<feature type="transmembrane region" description="Helical" evidence="9">
    <location>
        <begin position="181"/>
        <end position="200"/>
    </location>
</feature>
<dbReference type="PROSITE" id="PS51354">
    <property type="entry name" value="GLUTAREDOXIN_2"/>
    <property type="match status" value="1"/>
</dbReference>
<reference evidence="13" key="1">
    <citation type="submission" date="2016-10" db="EMBL/GenBank/DDBJ databases">
        <authorList>
            <person name="Varghese N."/>
            <person name="Submissions S."/>
        </authorList>
    </citation>
    <scope>NUCLEOTIDE SEQUENCE [LARGE SCALE GENOMIC DNA]</scope>
    <source>
        <strain evidence="13">DSM 26893</strain>
    </source>
</reference>
<feature type="domain" description="Glutaredoxin" evidence="10">
    <location>
        <begin position="38"/>
        <end position="89"/>
    </location>
</feature>
<evidence type="ECO:0000313" key="12">
    <source>
        <dbReference type="EMBL" id="SEN00214.1"/>
    </source>
</evidence>
<proteinExistence type="predicted"/>
<evidence type="ECO:0000256" key="9">
    <source>
        <dbReference type="SAM" id="Phobius"/>
    </source>
</evidence>
<dbReference type="SUPFAM" id="SSF52833">
    <property type="entry name" value="Thioredoxin-like"/>
    <property type="match status" value="1"/>
</dbReference>
<feature type="domain" description="Methylamine utilisation protein MauE" evidence="11">
    <location>
        <begin position="138"/>
        <end position="268"/>
    </location>
</feature>
<sequence>MKDLTDTPEVDSPDTARNKSRGAGKTAALYRMAMPGHLCPFGLKSKSLLERKGYTVDDNHLTSRPHIDAFKSAHGVQTTPQVFIDGERIGGYTELKEHFGQRVLKKGETTYRPIVAIFGSTFLMALAVVLNLYEGFPILTLAKWFFAISMVALAIQKLQDVGGFVNGFLGYDLLARRYVPYGYAYPFLELWAGVGMMALIGTGSALIWAVAPVGLFIGTIGAISVIKAVYIDKRELTCACVGGGSNVPLGFVSLSENLIMMLMGVWMLGAWVAAS</sequence>
<organism evidence="12 13">
    <name type="scientific">Palleronia pelagia</name>
    <dbReference type="NCBI Taxonomy" id="387096"/>
    <lineage>
        <taxon>Bacteria</taxon>
        <taxon>Pseudomonadati</taxon>
        <taxon>Pseudomonadota</taxon>
        <taxon>Alphaproteobacteria</taxon>
        <taxon>Rhodobacterales</taxon>
        <taxon>Roseobacteraceae</taxon>
        <taxon>Palleronia</taxon>
    </lineage>
</organism>
<gene>
    <name evidence="12" type="ORF">SAMN04488011_102132</name>
</gene>
<evidence type="ECO:0000256" key="2">
    <source>
        <dbReference type="ARBA" id="ARBA00004141"/>
    </source>
</evidence>
<feature type="region of interest" description="Disordered" evidence="8">
    <location>
        <begin position="1"/>
        <end position="24"/>
    </location>
</feature>